<organism evidence="1 2">
    <name type="scientific">Citricoccus zhacaiensis</name>
    <dbReference type="NCBI Taxonomy" id="489142"/>
    <lineage>
        <taxon>Bacteria</taxon>
        <taxon>Bacillati</taxon>
        <taxon>Actinomycetota</taxon>
        <taxon>Actinomycetes</taxon>
        <taxon>Micrococcales</taxon>
        <taxon>Micrococcaceae</taxon>
        <taxon>Citricoccus</taxon>
    </lineage>
</organism>
<proteinExistence type="predicted"/>
<evidence type="ECO:0000313" key="1">
    <source>
        <dbReference type="EMBL" id="GGO45614.1"/>
    </source>
</evidence>
<name>A0ABQ2M0D6_9MICC</name>
<evidence type="ECO:0000313" key="2">
    <source>
        <dbReference type="Proteomes" id="UP000642509"/>
    </source>
</evidence>
<keyword evidence="2" id="KW-1185">Reference proteome</keyword>
<reference evidence="2" key="1">
    <citation type="journal article" date="2019" name="Int. J. Syst. Evol. Microbiol.">
        <title>The Global Catalogue of Microorganisms (GCM) 10K type strain sequencing project: providing services to taxonomists for standard genome sequencing and annotation.</title>
        <authorList>
            <consortium name="The Broad Institute Genomics Platform"/>
            <consortium name="The Broad Institute Genome Sequencing Center for Infectious Disease"/>
            <person name="Wu L."/>
            <person name="Ma J."/>
        </authorList>
    </citation>
    <scope>NUCLEOTIDE SEQUENCE [LARGE SCALE GENOMIC DNA]</scope>
    <source>
        <strain evidence="2">CGMCC 1.7064</strain>
    </source>
</reference>
<dbReference type="EMBL" id="BMLQ01000005">
    <property type="protein sequence ID" value="GGO45614.1"/>
    <property type="molecule type" value="Genomic_DNA"/>
</dbReference>
<dbReference type="PROSITE" id="PS51257">
    <property type="entry name" value="PROKAR_LIPOPROTEIN"/>
    <property type="match status" value="1"/>
</dbReference>
<accession>A0ABQ2M0D6</accession>
<dbReference type="Proteomes" id="UP000642509">
    <property type="component" value="Unassembled WGS sequence"/>
</dbReference>
<comment type="caution">
    <text evidence="1">The sequence shown here is derived from an EMBL/GenBank/DDBJ whole genome shotgun (WGS) entry which is preliminary data.</text>
</comment>
<evidence type="ECO:0008006" key="3">
    <source>
        <dbReference type="Google" id="ProtNLM"/>
    </source>
</evidence>
<gene>
    <name evidence="1" type="ORF">GCM10010977_18710</name>
</gene>
<protein>
    <recommendedName>
        <fullName evidence="3">Lipoprotein</fullName>
    </recommendedName>
</protein>
<sequence length="223" mass="22837">MPVRRRAAGLVLAGLLLTGCGSPDPADTPPQSGEQLRAMLLTMEEYGLEGADGPGEQIDPSLIATVVDDPSQAEGACADALQALQSASFETTASAAEAVSVVEGYEDAYLPPILSTALFAREDANGPEPGPLYTAVGRDCEATELRQGEATVTVAPLPGGRDGVVAHSSGDELLGDASVTIAVDTVGHHHVMVSGILVDPETVVAAFDRQVEKLRQGLLAAAP</sequence>